<dbReference type="PRINTS" id="PR00463">
    <property type="entry name" value="EP450I"/>
</dbReference>
<evidence type="ECO:0000313" key="15">
    <source>
        <dbReference type="EMBL" id="CAH0560241.1"/>
    </source>
</evidence>
<evidence type="ECO:0000313" key="16">
    <source>
        <dbReference type="Proteomes" id="UP001154078"/>
    </source>
</evidence>
<dbReference type="FunFam" id="1.10.630.10:FF:000042">
    <property type="entry name" value="Cytochrome P450"/>
    <property type="match status" value="1"/>
</dbReference>
<sequence>MLLILVISFIITLFFVYVKWKLTYWSRCGLLNRETKFFVGTIWGLLKQDIGYAEHIKITYDFLRKNKQIHGGDYFFLRPIYIPVHPTVVKHVMSLDFPSFTDRGLYYNEEDPIHANMFFFGGTRWKKLRTKMTPTFTSGKIKMMFDTLTQCSTQLEMEIDKKRSEPVDIKDILGRYTTDVIGSVAFGVDINSLKNPNCKFRYLVDCYIRKNPWQNVQYYLTYLMPKVMRLFNHRPYDKIATDFCLETTKKIVDHREQHNVKRNDFMDMLIQLKNNGKLDDASADVESDKLTFLELAAQASLFFGAGFESTSTMICMALYELASNQKLQDRLREEISRELEKYDGKMTYEAMMSCTYLDQVINETFRLYPILNGLDRVCTKTYNVPGTDVVIEKGTKVIIPVVGLQRDPEYYPDPMKFDPERFSEENIKNIQPFTFIPFGAGPRFCIAERFGRMQTKVGLATIIKDYKLTVNPKTKVPIDCDPKSFFIVIKGGIWLNFERVNL</sequence>
<dbReference type="PRINTS" id="PR00385">
    <property type="entry name" value="P450"/>
</dbReference>
<dbReference type="GO" id="GO:0005506">
    <property type="term" value="F:iron ion binding"/>
    <property type="evidence" value="ECO:0007669"/>
    <property type="project" value="InterPro"/>
</dbReference>
<accession>A0A9P0BED0</accession>
<dbReference type="InterPro" id="IPR036396">
    <property type="entry name" value="Cyt_P450_sf"/>
</dbReference>
<evidence type="ECO:0000256" key="4">
    <source>
        <dbReference type="ARBA" id="ARBA00010617"/>
    </source>
</evidence>
<evidence type="ECO:0000256" key="1">
    <source>
        <dbReference type="ARBA" id="ARBA00001971"/>
    </source>
</evidence>
<dbReference type="EMBL" id="OV121138">
    <property type="protein sequence ID" value="CAH0560241.1"/>
    <property type="molecule type" value="Genomic_DNA"/>
</dbReference>
<evidence type="ECO:0000256" key="5">
    <source>
        <dbReference type="ARBA" id="ARBA00022617"/>
    </source>
</evidence>
<evidence type="ECO:0000256" key="11">
    <source>
        <dbReference type="ARBA" id="ARBA00023033"/>
    </source>
</evidence>
<evidence type="ECO:0000256" key="7">
    <source>
        <dbReference type="ARBA" id="ARBA00022824"/>
    </source>
</evidence>
<protein>
    <recommendedName>
        <fullName evidence="17">Cytochrome P450</fullName>
    </recommendedName>
</protein>
<keyword evidence="16" id="KW-1185">Reference proteome</keyword>
<keyword evidence="8" id="KW-0492">Microsome</keyword>
<evidence type="ECO:0000256" key="9">
    <source>
        <dbReference type="ARBA" id="ARBA00023002"/>
    </source>
</evidence>
<comment type="subcellular location">
    <subcellularLocation>
        <location evidence="3">Endoplasmic reticulum membrane</location>
        <topology evidence="3">Peripheral membrane protein</topology>
    </subcellularLocation>
    <subcellularLocation>
        <location evidence="2">Microsome membrane</location>
        <topology evidence="2">Peripheral membrane protein</topology>
    </subcellularLocation>
</comment>
<evidence type="ECO:0008006" key="17">
    <source>
        <dbReference type="Google" id="ProtNLM"/>
    </source>
</evidence>
<dbReference type="Gene3D" id="1.10.630.10">
    <property type="entry name" value="Cytochrome P450"/>
    <property type="match status" value="1"/>
</dbReference>
<name>A0A9P0BED0_BRAAE</name>
<evidence type="ECO:0000256" key="10">
    <source>
        <dbReference type="ARBA" id="ARBA00023004"/>
    </source>
</evidence>
<evidence type="ECO:0000256" key="14">
    <source>
        <dbReference type="RuleBase" id="RU000461"/>
    </source>
</evidence>
<dbReference type="PANTHER" id="PTHR24292:SF100">
    <property type="entry name" value="CYTOCHROME P450 6A16, ISOFORM B-RELATED"/>
    <property type="match status" value="1"/>
</dbReference>
<dbReference type="InterPro" id="IPR017972">
    <property type="entry name" value="Cyt_P450_CS"/>
</dbReference>
<dbReference type="Proteomes" id="UP001154078">
    <property type="component" value="Chromosome 7"/>
</dbReference>
<evidence type="ECO:0000256" key="6">
    <source>
        <dbReference type="ARBA" id="ARBA00022723"/>
    </source>
</evidence>
<evidence type="ECO:0000256" key="12">
    <source>
        <dbReference type="ARBA" id="ARBA00023136"/>
    </source>
</evidence>
<keyword evidence="12" id="KW-0472">Membrane</keyword>
<dbReference type="GO" id="GO:0020037">
    <property type="term" value="F:heme binding"/>
    <property type="evidence" value="ECO:0007669"/>
    <property type="project" value="InterPro"/>
</dbReference>
<feature type="binding site" description="axial binding residue" evidence="13">
    <location>
        <position position="445"/>
    </location>
    <ligand>
        <name>heme</name>
        <dbReference type="ChEBI" id="CHEBI:30413"/>
    </ligand>
    <ligandPart>
        <name>Fe</name>
        <dbReference type="ChEBI" id="CHEBI:18248"/>
    </ligandPart>
</feature>
<proteinExistence type="inferred from homology"/>
<dbReference type="GO" id="GO:0016705">
    <property type="term" value="F:oxidoreductase activity, acting on paired donors, with incorporation or reduction of molecular oxygen"/>
    <property type="evidence" value="ECO:0007669"/>
    <property type="project" value="InterPro"/>
</dbReference>
<gene>
    <name evidence="15" type="ORF">MELIAE_LOCUS10026</name>
</gene>
<keyword evidence="10 13" id="KW-0408">Iron</keyword>
<evidence type="ECO:0000256" key="8">
    <source>
        <dbReference type="ARBA" id="ARBA00022848"/>
    </source>
</evidence>
<keyword evidence="9 14" id="KW-0560">Oxidoreductase</keyword>
<dbReference type="GO" id="GO:0004497">
    <property type="term" value="F:monooxygenase activity"/>
    <property type="evidence" value="ECO:0007669"/>
    <property type="project" value="UniProtKB-KW"/>
</dbReference>
<dbReference type="OrthoDB" id="2789670at2759"/>
<dbReference type="SUPFAM" id="SSF48264">
    <property type="entry name" value="Cytochrome P450"/>
    <property type="match status" value="1"/>
</dbReference>
<comment type="cofactor">
    <cofactor evidence="1 13">
        <name>heme</name>
        <dbReference type="ChEBI" id="CHEBI:30413"/>
    </cofactor>
</comment>
<reference evidence="15" key="1">
    <citation type="submission" date="2021-12" db="EMBL/GenBank/DDBJ databases">
        <authorList>
            <person name="King R."/>
        </authorList>
    </citation>
    <scope>NUCLEOTIDE SEQUENCE</scope>
</reference>
<keyword evidence="11 14" id="KW-0503">Monooxygenase</keyword>
<dbReference type="InterPro" id="IPR001128">
    <property type="entry name" value="Cyt_P450"/>
</dbReference>
<dbReference type="PANTHER" id="PTHR24292">
    <property type="entry name" value="CYTOCHROME P450"/>
    <property type="match status" value="1"/>
</dbReference>
<keyword evidence="6 13" id="KW-0479">Metal-binding</keyword>
<dbReference type="PROSITE" id="PS00086">
    <property type="entry name" value="CYTOCHROME_P450"/>
    <property type="match status" value="1"/>
</dbReference>
<keyword evidence="5 13" id="KW-0349">Heme</keyword>
<evidence type="ECO:0000256" key="13">
    <source>
        <dbReference type="PIRSR" id="PIRSR602401-1"/>
    </source>
</evidence>
<keyword evidence="7" id="KW-0256">Endoplasmic reticulum</keyword>
<dbReference type="InterPro" id="IPR002401">
    <property type="entry name" value="Cyt_P450_E_grp-I"/>
</dbReference>
<dbReference type="AlphaFoldDB" id="A0A9P0BED0"/>
<dbReference type="CDD" id="cd11056">
    <property type="entry name" value="CYP6-like"/>
    <property type="match status" value="1"/>
</dbReference>
<evidence type="ECO:0000256" key="3">
    <source>
        <dbReference type="ARBA" id="ARBA00004406"/>
    </source>
</evidence>
<evidence type="ECO:0000256" key="2">
    <source>
        <dbReference type="ARBA" id="ARBA00004174"/>
    </source>
</evidence>
<dbReference type="GO" id="GO:0005789">
    <property type="term" value="C:endoplasmic reticulum membrane"/>
    <property type="evidence" value="ECO:0007669"/>
    <property type="project" value="UniProtKB-SubCell"/>
</dbReference>
<organism evidence="15 16">
    <name type="scientific">Brassicogethes aeneus</name>
    <name type="common">Rape pollen beetle</name>
    <name type="synonym">Meligethes aeneus</name>
    <dbReference type="NCBI Taxonomy" id="1431903"/>
    <lineage>
        <taxon>Eukaryota</taxon>
        <taxon>Metazoa</taxon>
        <taxon>Ecdysozoa</taxon>
        <taxon>Arthropoda</taxon>
        <taxon>Hexapoda</taxon>
        <taxon>Insecta</taxon>
        <taxon>Pterygota</taxon>
        <taxon>Neoptera</taxon>
        <taxon>Endopterygota</taxon>
        <taxon>Coleoptera</taxon>
        <taxon>Polyphaga</taxon>
        <taxon>Cucujiformia</taxon>
        <taxon>Nitidulidae</taxon>
        <taxon>Meligethinae</taxon>
        <taxon>Brassicogethes</taxon>
    </lineage>
</organism>
<comment type="similarity">
    <text evidence="4 14">Belongs to the cytochrome P450 family.</text>
</comment>
<dbReference type="Pfam" id="PF00067">
    <property type="entry name" value="p450"/>
    <property type="match status" value="1"/>
</dbReference>
<dbReference type="InterPro" id="IPR050476">
    <property type="entry name" value="Insect_CytP450_Detox"/>
</dbReference>